<feature type="domain" description="TAP-C" evidence="2">
    <location>
        <begin position="386"/>
        <end position="439"/>
    </location>
</feature>
<dbReference type="Gene3D" id="1.10.8.10">
    <property type="entry name" value="DNA helicase RuvA subunit, C-terminal domain"/>
    <property type="match status" value="1"/>
</dbReference>
<dbReference type="InterPro" id="IPR015245">
    <property type="entry name" value="Tap_RNA-bd"/>
</dbReference>
<dbReference type="InterPro" id="IPR030217">
    <property type="entry name" value="NXF_fam"/>
</dbReference>
<dbReference type="Proteomes" id="UP001307889">
    <property type="component" value="Chromosome 2"/>
</dbReference>
<protein>
    <submittedName>
        <fullName evidence="3">Nuclear RNA export factor</fullName>
    </submittedName>
</protein>
<dbReference type="PANTHER" id="PTHR10662">
    <property type="entry name" value="NUCLEAR RNA EXPORT FACTOR"/>
    <property type="match status" value="1"/>
</dbReference>
<dbReference type="SUPFAM" id="SSF46934">
    <property type="entry name" value="UBA-like"/>
    <property type="match status" value="1"/>
</dbReference>
<feature type="compositionally biased region" description="Basic residues" evidence="1">
    <location>
        <begin position="1"/>
        <end position="11"/>
    </location>
</feature>
<dbReference type="SMART" id="SM00804">
    <property type="entry name" value="TAP_C"/>
    <property type="match status" value="1"/>
</dbReference>
<dbReference type="SUPFAM" id="SSF52058">
    <property type="entry name" value="L domain-like"/>
    <property type="match status" value="1"/>
</dbReference>
<evidence type="ECO:0000313" key="4">
    <source>
        <dbReference type="Proteomes" id="UP001307889"/>
    </source>
</evidence>
<name>A0ABN7AKM3_9HEMI</name>
<reference evidence="3 4" key="1">
    <citation type="submission" date="2023-09" db="EMBL/GenBank/DDBJ databases">
        <title>Nesidiocoris tenuis whole genome shotgun sequence.</title>
        <authorList>
            <person name="Shibata T."/>
            <person name="Shimoda M."/>
            <person name="Kobayashi T."/>
            <person name="Uehara T."/>
        </authorList>
    </citation>
    <scope>NUCLEOTIDE SEQUENCE [LARGE SCALE GENOMIC DNA]</scope>
    <source>
        <strain evidence="3 4">Japan</strain>
    </source>
</reference>
<dbReference type="SUPFAM" id="SSF54928">
    <property type="entry name" value="RNA-binding domain, RBD"/>
    <property type="match status" value="1"/>
</dbReference>
<dbReference type="Gene3D" id="3.80.10.10">
    <property type="entry name" value="Ribonuclease Inhibitor"/>
    <property type="match status" value="1"/>
</dbReference>
<dbReference type="PROSITE" id="PS51281">
    <property type="entry name" value="TAP_C"/>
    <property type="match status" value="1"/>
</dbReference>
<dbReference type="InterPro" id="IPR005637">
    <property type="entry name" value="TAP_C_dom"/>
</dbReference>
<keyword evidence="4" id="KW-1185">Reference proteome</keyword>
<dbReference type="InterPro" id="IPR009060">
    <property type="entry name" value="UBA-like_sf"/>
</dbReference>
<dbReference type="InterPro" id="IPR032675">
    <property type="entry name" value="LRR_dom_sf"/>
</dbReference>
<organism evidence="3 4">
    <name type="scientific">Nesidiocoris tenuis</name>
    <dbReference type="NCBI Taxonomy" id="355587"/>
    <lineage>
        <taxon>Eukaryota</taxon>
        <taxon>Metazoa</taxon>
        <taxon>Ecdysozoa</taxon>
        <taxon>Arthropoda</taxon>
        <taxon>Hexapoda</taxon>
        <taxon>Insecta</taxon>
        <taxon>Pterygota</taxon>
        <taxon>Neoptera</taxon>
        <taxon>Paraneoptera</taxon>
        <taxon>Hemiptera</taxon>
        <taxon>Heteroptera</taxon>
        <taxon>Panheteroptera</taxon>
        <taxon>Cimicomorpha</taxon>
        <taxon>Miridae</taxon>
        <taxon>Dicyphina</taxon>
        <taxon>Nesidiocoris</taxon>
    </lineage>
</organism>
<evidence type="ECO:0000313" key="3">
    <source>
        <dbReference type="EMBL" id="BES90922.1"/>
    </source>
</evidence>
<dbReference type="CDD" id="cd14342">
    <property type="entry name" value="UBA_TAP-C"/>
    <property type="match status" value="1"/>
</dbReference>
<dbReference type="InterPro" id="IPR057125">
    <property type="entry name" value="NXF1/2/3/5-like_LRR"/>
</dbReference>
<dbReference type="PANTHER" id="PTHR10662:SF22">
    <property type="entry name" value="NUCLEAR RNA EXPORT FACTOR 1"/>
    <property type="match status" value="1"/>
</dbReference>
<feature type="region of interest" description="Disordered" evidence="1">
    <location>
        <begin position="1"/>
        <end position="36"/>
    </location>
</feature>
<feature type="compositionally biased region" description="Low complexity" evidence="1">
    <location>
        <begin position="350"/>
        <end position="381"/>
    </location>
</feature>
<accession>A0ABN7AKM3</accession>
<dbReference type="Pfam" id="PF24048">
    <property type="entry name" value="LRR_NXF1-5"/>
    <property type="match status" value="1"/>
</dbReference>
<sequence>MSSTSRHHRRGSREPSGTIHIGRRRSMERSADRSTNFHRYDNDVEMRPVYRDRDRDCGRNSLSVLNKNSTRITKRTSSGTLSKDEMRALLTSEPKTVYFRVEILYGFLLGKNAALDTIKEYLKPQNFHPYRVMFREKSFVFLVDDIEVAKKLIDGSGNIKFPGGRRLDILVSKFNPRVNMNDFTMKTLISVVKRRLDTENHILDLSHFQHDKEFLTKRLLCPLHDRVTLDFISDLLCELGVARDITCLYLGRNNFNELDDLKSLISKLPSLQAIHLEYNRIDSMERLYSIKNRSIQHLNLHGNPFLVSDNHPTYFRYVRDLRVYFPFLKTLDGAPTSETMPENLMRTRTSMDLPSLSSTDTSGSALSSDASTTSSSSSSASHEFIDEMERKVKHVCIKTGMNQKYSKMCLEQCGWDINLALTRFHSVIDRIPCEAFESTKT</sequence>
<dbReference type="InterPro" id="IPR035979">
    <property type="entry name" value="RBD_domain_sf"/>
</dbReference>
<dbReference type="EMBL" id="AP028910">
    <property type="protein sequence ID" value="BES90922.1"/>
    <property type="molecule type" value="Genomic_DNA"/>
</dbReference>
<evidence type="ECO:0000256" key="1">
    <source>
        <dbReference type="SAM" id="MobiDB-lite"/>
    </source>
</evidence>
<proteinExistence type="predicted"/>
<dbReference type="Pfam" id="PF03943">
    <property type="entry name" value="TAP_C"/>
    <property type="match status" value="1"/>
</dbReference>
<dbReference type="Pfam" id="PF09162">
    <property type="entry name" value="Tap-RNA_bind"/>
    <property type="match status" value="1"/>
</dbReference>
<evidence type="ECO:0000259" key="2">
    <source>
        <dbReference type="PROSITE" id="PS51281"/>
    </source>
</evidence>
<dbReference type="InterPro" id="IPR012677">
    <property type="entry name" value="Nucleotide-bd_a/b_plait_sf"/>
</dbReference>
<feature type="region of interest" description="Disordered" evidence="1">
    <location>
        <begin position="348"/>
        <end position="383"/>
    </location>
</feature>
<gene>
    <name evidence="3" type="ORF">NTJ_03730</name>
</gene>
<dbReference type="Gene3D" id="3.30.70.330">
    <property type="match status" value="1"/>
</dbReference>